<dbReference type="AlphaFoldDB" id="E0I6P4"/>
<dbReference type="STRING" id="717606.PaecuDRAFT_1316"/>
<feature type="domain" description="HTH marR-type" evidence="5">
    <location>
        <begin position="8"/>
        <end position="143"/>
    </location>
</feature>
<keyword evidence="3" id="KW-0804">Transcription</keyword>
<dbReference type="SUPFAM" id="SSF46785">
    <property type="entry name" value="Winged helix' DNA-binding domain"/>
    <property type="match status" value="1"/>
</dbReference>
<evidence type="ECO:0000313" key="7">
    <source>
        <dbReference type="Proteomes" id="UP000005387"/>
    </source>
</evidence>
<keyword evidence="2" id="KW-0238">DNA-binding</keyword>
<dbReference type="SMART" id="SM00347">
    <property type="entry name" value="HTH_MARR"/>
    <property type="match status" value="1"/>
</dbReference>
<feature type="region of interest" description="Disordered" evidence="4">
    <location>
        <begin position="158"/>
        <end position="193"/>
    </location>
</feature>
<dbReference type="InterPro" id="IPR000835">
    <property type="entry name" value="HTH_MarR-typ"/>
</dbReference>
<protein>
    <submittedName>
        <fullName evidence="6">Transcriptional regulator, MarR family</fullName>
    </submittedName>
</protein>
<dbReference type="RefSeq" id="WP_006037329.1">
    <property type="nucleotide sequence ID" value="NZ_AEDD01000003.1"/>
</dbReference>
<dbReference type="Gene3D" id="1.10.10.10">
    <property type="entry name" value="Winged helix-like DNA-binding domain superfamily/Winged helix DNA-binding domain"/>
    <property type="match status" value="1"/>
</dbReference>
<evidence type="ECO:0000256" key="2">
    <source>
        <dbReference type="ARBA" id="ARBA00023125"/>
    </source>
</evidence>
<dbReference type="PROSITE" id="PS50995">
    <property type="entry name" value="HTH_MARR_2"/>
    <property type="match status" value="1"/>
</dbReference>
<dbReference type="PRINTS" id="PR00598">
    <property type="entry name" value="HTHMARR"/>
</dbReference>
<dbReference type="GO" id="GO:0003677">
    <property type="term" value="F:DNA binding"/>
    <property type="evidence" value="ECO:0007669"/>
    <property type="project" value="UniProtKB-KW"/>
</dbReference>
<evidence type="ECO:0000256" key="1">
    <source>
        <dbReference type="ARBA" id="ARBA00023015"/>
    </source>
</evidence>
<dbReference type="GO" id="GO:0003700">
    <property type="term" value="F:DNA-binding transcription factor activity"/>
    <property type="evidence" value="ECO:0007669"/>
    <property type="project" value="InterPro"/>
</dbReference>
<dbReference type="EMBL" id="AEDD01000003">
    <property type="protein sequence ID" value="EFM11710.1"/>
    <property type="molecule type" value="Genomic_DNA"/>
</dbReference>
<reference evidence="6 7" key="1">
    <citation type="submission" date="2010-07" db="EMBL/GenBank/DDBJ databases">
        <title>The draft genome of Paenibacillus curdlanolyticus YK9.</title>
        <authorList>
            <consortium name="US DOE Joint Genome Institute (JGI-PGF)"/>
            <person name="Lucas S."/>
            <person name="Copeland A."/>
            <person name="Lapidus A."/>
            <person name="Cheng J.-F."/>
            <person name="Bruce D."/>
            <person name="Goodwin L."/>
            <person name="Pitluck S."/>
            <person name="Land M.L."/>
            <person name="Hauser L."/>
            <person name="Chang Y.-J."/>
            <person name="Jeffries C."/>
            <person name="Anderson I.J."/>
            <person name="Johnson E."/>
            <person name="Loganathan U."/>
            <person name="Mulhopadhyay B."/>
            <person name="Kyrpides N."/>
            <person name="Woyke T.J."/>
        </authorList>
    </citation>
    <scope>NUCLEOTIDE SEQUENCE [LARGE SCALE GENOMIC DNA]</scope>
    <source>
        <strain evidence="6 7">YK9</strain>
    </source>
</reference>
<dbReference type="eggNOG" id="COG1846">
    <property type="taxonomic scope" value="Bacteria"/>
</dbReference>
<dbReference type="PANTHER" id="PTHR42756">
    <property type="entry name" value="TRANSCRIPTIONAL REGULATOR, MARR"/>
    <property type="match status" value="1"/>
</dbReference>
<dbReference type="InterPro" id="IPR036390">
    <property type="entry name" value="WH_DNA-bd_sf"/>
</dbReference>
<feature type="compositionally biased region" description="Basic and acidic residues" evidence="4">
    <location>
        <begin position="159"/>
        <end position="193"/>
    </location>
</feature>
<evidence type="ECO:0000256" key="3">
    <source>
        <dbReference type="ARBA" id="ARBA00023163"/>
    </source>
</evidence>
<evidence type="ECO:0000256" key="4">
    <source>
        <dbReference type="SAM" id="MobiDB-lite"/>
    </source>
</evidence>
<organism evidence="6 7">
    <name type="scientific">Paenibacillus curdlanolyticus YK9</name>
    <dbReference type="NCBI Taxonomy" id="717606"/>
    <lineage>
        <taxon>Bacteria</taxon>
        <taxon>Bacillati</taxon>
        <taxon>Bacillota</taxon>
        <taxon>Bacilli</taxon>
        <taxon>Bacillales</taxon>
        <taxon>Paenibacillaceae</taxon>
        <taxon>Paenibacillus</taxon>
    </lineage>
</organism>
<keyword evidence="7" id="KW-1185">Reference proteome</keyword>
<gene>
    <name evidence="6" type="ORF">PaecuDRAFT_1316</name>
</gene>
<sequence>MHRIDTRETDALGELDWLFRKMVRKFVKERDKITIEGITLPGLMILNKIVRDGEQRLSDLAEELDFTSGAITALCDKLEERGFAVRNRKPEDRRTILLDITARGQSLLDRHQNIGPSSMDVLFGGFSTEELEAQKRTYRRMIDNLERLSETILALAEDNAERKEEAERQQPQAKETEKRPRQPQQEKRNFIGY</sequence>
<keyword evidence="1" id="KW-0805">Transcription regulation</keyword>
<proteinExistence type="predicted"/>
<dbReference type="InterPro" id="IPR036388">
    <property type="entry name" value="WH-like_DNA-bd_sf"/>
</dbReference>
<dbReference type="Proteomes" id="UP000005387">
    <property type="component" value="Unassembled WGS sequence"/>
</dbReference>
<accession>E0I6P4</accession>
<name>E0I6P4_9BACL</name>
<dbReference type="Pfam" id="PF01047">
    <property type="entry name" value="MarR"/>
    <property type="match status" value="1"/>
</dbReference>
<evidence type="ECO:0000259" key="5">
    <source>
        <dbReference type="PROSITE" id="PS50995"/>
    </source>
</evidence>
<evidence type="ECO:0000313" key="6">
    <source>
        <dbReference type="EMBL" id="EFM11710.1"/>
    </source>
</evidence>
<dbReference type="PANTHER" id="PTHR42756:SF1">
    <property type="entry name" value="TRANSCRIPTIONAL REPRESSOR OF EMRAB OPERON"/>
    <property type="match status" value="1"/>
</dbReference>